<dbReference type="EMBL" id="ML736857">
    <property type="protein sequence ID" value="KAE8398435.1"/>
    <property type="molecule type" value="Genomic_DNA"/>
</dbReference>
<dbReference type="AlphaFoldDB" id="A0A5N6I977"/>
<name>A0A5N6I977_9EURO</name>
<dbReference type="RefSeq" id="XP_031935754.1">
    <property type="nucleotide sequence ID" value="XM_032088277.1"/>
</dbReference>
<evidence type="ECO:0000313" key="1">
    <source>
        <dbReference type="EMBL" id="KAE8398435.1"/>
    </source>
</evidence>
<keyword evidence="2" id="KW-1185">Reference proteome</keyword>
<dbReference type="Proteomes" id="UP000325579">
    <property type="component" value="Unassembled WGS sequence"/>
</dbReference>
<organism evidence="1 2">
    <name type="scientific">Aspergillus pseudonomiae</name>
    <dbReference type="NCBI Taxonomy" id="1506151"/>
    <lineage>
        <taxon>Eukaryota</taxon>
        <taxon>Fungi</taxon>
        <taxon>Dikarya</taxon>
        <taxon>Ascomycota</taxon>
        <taxon>Pezizomycotina</taxon>
        <taxon>Eurotiomycetes</taxon>
        <taxon>Eurotiomycetidae</taxon>
        <taxon>Eurotiales</taxon>
        <taxon>Aspergillaceae</taxon>
        <taxon>Aspergillus</taxon>
        <taxon>Aspergillus subgen. Circumdati</taxon>
    </lineage>
</organism>
<reference evidence="1 2" key="1">
    <citation type="submission" date="2019-04" db="EMBL/GenBank/DDBJ databases">
        <authorList>
            <consortium name="DOE Joint Genome Institute"/>
            <person name="Mondo S."/>
            <person name="Kjaerbolling I."/>
            <person name="Vesth T."/>
            <person name="Frisvad J.C."/>
            <person name="Nybo J.L."/>
            <person name="Theobald S."/>
            <person name="Kildgaard S."/>
            <person name="Isbrandt T."/>
            <person name="Kuo A."/>
            <person name="Sato A."/>
            <person name="Lyhne E.K."/>
            <person name="Kogle M.E."/>
            <person name="Wiebenga A."/>
            <person name="Kun R.S."/>
            <person name="Lubbers R.J."/>
            <person name="Makela M.R."/>
            <person name="Barry K."/>
            <person name="Chovatia M."/>
            <person name="Clum A."/>
            <person name="Daum C."/>
            <person name="Haridas S."/>
            <person name="He G."/>
            <person name="LaButti K."/>
            <person name="Lipzen A."/>
            <person name="Riley R."/>
            <person name="Salamov A."/>
            <person name="Simmons B.A."/>
            <person name="Magnuson J.K."/>
            <person name="Henrissat B."/>
            <person name="Mortensen U.H."/>
            <person name="Larsen T.O."/>
            <person name="Devries R.P."/>
            <person name="Grigoriev I.V."/>
            <person name="Machida M."/>
            <person name="Baker S.E."/>
            <person name="Andersen M.R."/>
            <person name="Cantor M.N."/>
            <person name="Hua S.X."/>
        </authorList>
    </citation>
    <scope>NUCLEOTIDE SEQUENCE [LARGE SCALE GENOMIC DNA]</scope>
    <source>
        <strain evidence="1 2">CBS 119388</strain>
    </source>
</reference>
<accession>A0A5N7CW49</accession>
<gene>
    <name evidence="1" type="ORF">BDV37DRAFT_288502</name>
</gene>
<evidence type="ECO:0000313" key="2">
    <source>
        <dbReference type="Proteomes" id="UP000325579"/>
    </source>
</evidence>
<dbReference type="GeneID" id="43672968"/>
<sequence length="172" mass="19165">MEHLEWVREDMDLDGAEDPIMVDMVVDMVVDMEEGLEVEDEIVAGAKDGNPDSGGCGSLLELVVLFCIPRGFVRDMLDQIFIWLLDLLRDSVVIHYLSFHMHGFGIDLTSTPLPERLPQPVTLCQLDIFGDVPNGLLGIYDVVHLRLLVLVVQKGDPLPTLHRAHQMLKPGG</sequence>
<proteinExistence type="predicted"/>
<accession>A0A5N6I977</accession>
<protein>
    <submittedName>
        <fullName evidence="1">Uncharacterized protein</fullName>
    </submittedName>
</protein>